<keyword evidence="3 4" id="KW-0975">Bacterial flagellum</keyword>
<evidence type="ECO:0000256" key="2">
    <source>
        <dbReference type="ARBA" id="ARBA00009677"/>
    </source>
</evidence>
<dbReference type="GO" id="GO:0071978">
    <property type="term" value="P:bacterial-type flagellum-dependent swarming motility"/>
    <property type="evidence" value="ECO:0007669"/>
    <property type="project" value="TreeGrafter"/>
</dbReference>
<dbReference type="OrthoDB" id="9804559at2"/>
<feature type="domain" description="Flagellar basal body rod protein N-terminal" evidence="5">
    <location>
        <begin position="6"/>
        <end position="35"/>
    </location>
</feature>
<protein>
    <recommendedName>
        <fullName evidence="4">Flagellar basal-body rod protein FlgF</fullName>
    </recommendedName>
</protein>
<dbReference type="InterPro" id="IPR020013">
    <property type="entry name" value="Flagellar_FlgE/F/G"/>
</dbReference>
<gene>
    <name evidence="7" type="ORF">ACPOL_1071</name>
</gene>
<reference evidence="7 8" key="1">
    <citation type="journal article" date="2018" name="Front. Microbiol.">
        <title>Hydrolytic Capabilities as a Key to Environmental Success: Chitinolytic and Cellulolytic Acidobacteria From Acidic Sub-arctic Soils and Boreal Peatlands.</title>
        <authorList>
            <person name="Belova S.E."/>
            <person name="Ravin N.V."/>
            <person name="Pankratov T.A."/>
            <person name="Rakitin A.L."/>
            <person name="Ivanova A.A."/>
            <person name="Beletsky A.V."/>
            <person name="Mardanov A.V."/>
            <person name="Sinninghe Damste J.S."/>
            <person name="Dedysh S.N."/>
        </authorList>
    </citation>
    <scope>NUCLEOTIDE SEQUENCE [LARGE SCALE GENOMIC DNA]</scope>
    <source>
        <strain evidence="7 8">SBC82</strain>
    </source>
</reference>
<dbReference type="EMBL" id="CP030840">
    <property type="protein sequence ID" value="AXC10422.1"/>
    <property type="molecule type" value="Genomic_DNA"/>
</dbReference>
<comment type="subcellular location">
    <subcellularLocation>
        <location evidence="1 4">Bacterial flagellum basal body</location>
    </subcellularLocation>
</comment>
<keyword evidence="7" id="KW-0282">Flagellum</keyword>
<dbReference type="KEGG" id="abas:ACPOL_1071"/>
<keyword evidence="7" id="KW-0969">Cilium</keyword>
<dbReference type="AlphaFoldDB" id="A0A2Z5FUK8"/>
<dbReference type="InterPro" id="IPR001444">
    <property type="entry name" value="Flag_bb_rod_N"/>
</dbReference>
<dbReference type="InterPro" id="IPR053967">
    <property type="entry name" value="LlgE_F_G-like_D1"/>
</dbReference>
<dbReference type="Proteomes" id="UP000253606">
    <property type="component" value="Chromosome"/>
</dbReference>
<evidence type="ECO:0000259" key="5">
    <source>
        <dbReference type="Pfam" id="PF00460"/>
    </source>
</evidence>
<dbReference type="PANTHER" id="PTHR30435:SF18">
    <property type="entry name" value="FLAGELLAR BASAL-BODY ROD PROTEIN FLGF"/>
    <property type="match status" value="1"/>
</dbReference>
<dbReference type="SUPFAM" id="SSF117143">
    <property type="entry name" value="Flagellar hook protein flgE"/>
    <property type="match status" value="1"/>
</dbReference>
<evidence type="ECO:0000259" key="6">
    <source>
        <dbReference type="Pfam" id="PF22692"/>
    </source>
</evidence>
<dbReference type="NCBIfam" id="TIGR03506">
    <property type="entry name" value="FlgEFG_subfam"/>
    <property type="match status" value="1"/>
</dbReference>
<dbReference type="Pfam" id="PF00460">
    <property type="entry name" value="Flg_bb_rod"/>
    <property type="match status" value="1"/>
</dbReference>
<dbReference type="RefSeq" id="WP_114206059.1">
    <property type="nucleotide sequence ID" value="NZ_CP030840.1"/>
</dbReference>
<evidence type="ECO:0000313" key="7">
    <source>
        <dbReference type="EMBL" id="AXC10422.1"/>
    </source>
</evidence>
<dbReference type="PROSITE" id="PS00588">
    <property type="entry name" value="FLAGELLA_BB_ROD"/>
    <property type="match status" value="1"/>
</dbReference>
<dbReference type="InterPro" id="IPR019776">
    <property type="entry name" value="Flagellar_basal_body_rod_CS"/>
</dbReference>
<comment type="subunit">
    <text evidence="4">The basal body constitutes a major portion of the flagellar organelle and consists of five rings (E,L,P,S, and M) mounted on a central rod. The rod consists of about 26 subunits of FlgG in the distal portion, and FlgB, FlgC and FlgF are thought to build up the proximal portion of the rod with about 6 subunits each.</text>
</comment>
<proteinExistence type="inferred from homology"/>
<evidence type="ECO:0000256" key="4">
    <source>
        <dbReference type="RuleBase" id="RU362116"/>
    </source>
</evidence>
<dbReference type="InterPro" id="IPR037925">
    <property type="entry name" value="FlgE/F/G-like"/>
</dbReference>
<evidence type="ECO:0000256" key="3">
    <source>
        <dbReference type="ARBA" id="ARBA00023143"/>
    </source>
</evidence>
<name>A0A2Z5FUK8_9BACT</name>
<dbReference type="Pfam" id="PF22692">
    <property type="entry name" value="LlgE_F_G_D1"/>
    <property type="match status" value="1"/>
</dbReference>
<organism evidence="7 8">
    <name type="scientific">Acidisarcina polymorpha</name>
    <dbReference type="NCBI Taxonomy" id="2211140"/>
    <lineage>
        <taxon>Bacteria</taxon>
        <taxon>Pseudomonadati</taxon>
        <taxon>Acidobacteriota</taxon>
        <taxon>Terriglobia</taxon>
        <taxon>Terriglobales</taxon>
        <taxon>Acidobacteriaceae</taxon>
        <taxon>Acidisarcina</taxon>
    </lineage>
</organism>
<feature type="domain" description="Flagellar hook protein FlgE/F/G-like D1" evidence="6">
    <location>
        <begin position="87"/>
        <end position="153"/>
    </location>
</feature>
<sequence length="247" mass="25982">MDSGYYAAFSGLLARTEALDSAASNLANANTTGFRAEREYFRGAIMGPEALGSQLNKTVNNFGVLGGNSINLSQGPLTHTGNPLDIAIEGSGFFAVQSRPGLEGIRYTRDGAFQRSRSGQLITSLGETVLNAAGKPILVPSGEISVGSDGVISSGGASVGSLGVFTFPTSEPMVPEGVNRYVADPTKALVSREARVHQGSLEGSNQDVIQGSLQLILVQRQAEMMQKTLSIFHNDFDKTASEELPKV</sequence>
<evidence type="ECO:0000256" key="1">
    <source>
        <dbReference type="ARBA" id="ARBA00004117"/>
    </source>
</evidence>
<evidence type="ECO:0000313" key="8">
    <source>
        <dbReference type="Proteomes" id="UP000253606"/>
    </source>
</evidence>
<keyword evidence="7" id="KW-0966">Cell projection</keyword>
<dbReference type="GO" id="GO:0030694">
    <property type="term" value="C:bacterial-type flagellum basal body, rod"/>
    <property type="evidence" value="ECO:0007669"/>
    <property type="project" value="UniProtKB-UniRule"/>
</dbReference>
<accession>A0A2Z5FUK8</accession>
<keyword evidence="8" id="KW-1185">Reference proteome</keyword>
<comment type="similarity">
    <text evidence="2 4">Belongs to the flagella basal body rod proteins family.</text>
</comment>
<dbReference type="PANTHER" id="PTHR30435">
    <property type="entry name" value="FLAGELLAR PROTEIN"/>
    <property type="match status" value="1"/>
</dbReference>